<dbReference type="AlphaFoldDB" id="A0A4Z2BH21"/>
<evidence type="ECO:0000313" key="2">
    <source>
        <dbReference type="Proteomes" id="UP000516260"/>
    </source>
</evidence>
<organism evidence="1 2">
    <name type="scientific">Takifugu bimaculatus</name>
    <dbReference type="NCBI Taxonomy" id="433685"/>
    <lineage>
        <taxon>Eukaryota</taxon>
        <taxon>Metazoa</taxon>
        <taxon>Chordata</taxon>
        <taxon>Craniata</taxon>
        <taxon>Vertebrata</taxon>
        <taxon>Euteleostomi</taxon>
        <taxon>Actinopterygii</taxon>
        <taxon>Neopterygii</taxon>
        <taxon>Teleostei</taxon>
        <taxon>Neoteleostei</taxon>
        <taxon>Acanthomorphata</taxon>
        <taxon>Eupercaria</taxon>
        <taxon>Tetraodontiformes</taxon>
        <taxon>Tetradontoidea</taxon>
        <taxon>Tetraodontidae</taxon>
        <taxon>Takifugu</taxon>
    </lineage>
</organism>
<sequence>MPLVKHQRNQMLVASKCSAKTFNMEMEKKVLSLDSEEFLPSFSLFKDFLHPFTECLSDKVPELKQFSLFIHFLPKHKYSNRVLTAEMNCCFILHKNVTS</sequence>
<reference evidence="1 2" key="1">
    <citation type="submission" date="2019-04" db="EMBL/GenBank/DDBJ databases">
        <title>The sequence and de novo assembly of Takifugu bimaculatus genome using PacBio and Hi-C technologies.</title>
        <authorList>
            <person name="Xu P."/>
            <person name="Liu B."/>
            <person name="Zhou Z."/>
        </authorList>
    </citation>
    <scope>NUCLEOTIDE SEQUENCE [LARGE SCALE GENOMIC DNA]</scope>
    <source>
        <strain evidence="1">TB-2018</strain>
        <tissue evidence="1">Muscle</tissue>
    </source>
</reference>
<evidence type="ECO:0000313" key="1">
    <source>
        <dbReference type="EMBL" id="TNM91681.1"/>
    </source>
</evidence>
<dbReference type="EMBL" id="SWLE01000015">
    <property type="protein sequence ID" value="TNM91681.1"/>
    <property type="molecule type" value="Genomic_DNA"/>
</dbReference>
<keyword evidence="2" id="KW-1185">Reference proteome</keyword>
<name>A0A4Z2BH21_9TELE</name>
<gene>
    <name evidence="1" type="ORF">fugu_020061</name>
</gene>
<comment type="caution">
    <text evidence="1">The sequence shown here is derived from an EMBL/GenBank/DDBJ whole genome shotgun (WGS) entry which is preliminary data.</text>
</comment>
<dbReference type="Proteomes" id="UP000516260">
    <property type="component" value="Chromosome 22"/>
</dbReference>
<protein>
    <submittedName>
        <fullName evidence="1">Uncharacterized protein</fullName>
    </submittedName>
</protein>
<accession>A0A4Z2BH21</accession>
<proteinExistence type="predicted"/>